<feature type="chain" id="PRO_5039483580" evidence="10">
    <location>
        <begin position="21"/>
        <end position="480"/>
    </location>
</feature>
<reference evidence="11" key="1">
    <citation type="submission" date="2020-10" db="EMBL/GenBank/DDBJ databases">
        <authorList>
            <person name="Gilroy R."/>
        </authorList>
    </citation>
    <scope>NUCLEOTIDE SEQUENCE</scope>
    <source>
        <strain evidence="11">D5-748</strain>
    </source>
</reference>
<dbReference type="PANTHER" id="PTHR30026">
    <property type="entry name" value="OUTER MEMBRANE PROTEIN TOLC"/>
    <property type="match status" value="1"/>
</dbReference>
<evidence type="ECO:0000256" key="6">
    <source>
        <dbReference type="ARBA" id="ARBA00023136"/>
    </source>
</evidence>
<evidence type="ECO:0000256" key="2">
    <source>
        <dbReference type="ARBA" id="ARBA00007613"/>
    </source>
</evidence>
<gene>
    <name evidence="11" type="ORF">IAC23_07755</name>
</gene>
<dbReference type="InterPro" id="IPR051906">
    <property type="entry name" value="TolC-like"/>
</dbReference>
<dbReference type="SUPFAM" id="SSF56954">
    <property type="entry name" value="Outer membrane efflux proteins (OEP)"/>
    <property type="match status" value="1"/>
</dbReference>
<evidence type="ECO:0000313" key="12">
    <source>
        <dbReference type="Proteomes" id="UP000823619"/>
    </source>
</evidence>
<dbReference type="Proteomes" id="UP000823619">
    <property type="component" value="Unassembled WGS sequence"/>
</dbReference>
<keyword evidence="4" id="KW-1134">Transmembrane beta strand</keyword>
<comment type="similarity">
    <text evidence="2">Belongs to the outer membrane factor (OMF) (TC 1.B.17) family.</text>
</comment>
<reference evidence="11" key="2">
    <citation type="journal article" date="2021" name="PeerJ">
        <title>Extensive microbial diversity within the chicken gut microbiome revealed by metagenomics and culture.</title>
        <authorList>
            <person name="Gilroy R."/>
            <person name="Ravi A."/>
            <person name="Getino M."/>
            <person name="Pursley I."/>
            <person name="Horton D.L."/>
            <person name="Alikhan N.F."/>
            <person name="Baker D."/>
            <person name="Gharbi K."/>
            <person name="Hall N."/>
            <person name="Watson M."/>
            <person name="Adriaenssens E.M."/>
            <person name="Foster-Nyarko E."/>
            <person name="Jarju S."/>
            <person name="Secka A."/>
            <person name="Antonio M."/>
            <person name="Oren A."/>
            <person name="Chaudhuri R.R."/>
            <person name="La Ragione R."/>
            <person name="Hildebrand F."/>
            <person name="Pallen M.J."/>
        </authorList>
    </citation>
    <scope>NUCLEOTIDE SEQUENCE</scope>
    <source>
        <strain evidence="11">D5-748</strain>
    </source>
</reference>
<accession>A0A9D9EEM9</accession>
<evidence type="ECO:0000256" key="3">
    <source>
        <dbReference type="ARBA" id="ARBA00022448"/>
    </source>
</evidence>
<dbReference type="GO" id="GO:0009279">
    <property type="term" value="C:cell outer membrane"/>
    <property type="evidence" value="ECO:0007669"/>
    <property type="project" value="UniProtKB-SubCell"/>
</dbReference>
<dbReference type="Gene3D" id="1.20.1600.10">
    <property type="entry name" value="Outer membrane efflux proteins (OEP)"/>
    <property type="match status" value="1"/>
</dbReference>
<feature type="coiled-coil region" evidence="8">
    <location>
        <begin position="365"/>
        <end position="392"/>
    </location>
</feature>
<dbReference type="GO" id="GO:0015288">
    <property type="term" value="F:porin activity"/>
    <property type="evidence" value="ECO:0007669"/>
    <property type="project" value="TreeGrafter"/>
</dbReference>
<evidence type="ECO:0000256" key="1">
    <source>
        <dbReference type="ARBA" id="ARBA00004442"/>
    </source>
</evidence>
<dbReference type="GO" id="GO:0015562">
    <property type="term" value="F:efflux transmembrane transporter activity"/>
    <property type="evidence" value="ECO:0007669"/>
    <property type="project" value="InterPro"/>
</dbReference>
<evidence type="ECO:0000256" key="9">
    <source>
        <dbReference type="SAM" id="MobiDB-lite"/>
    </source>
</evidence>
<dbReference type="AlphaFoldDB" id="A0A9D9EEM9"/>
<feature type="signal peptide" evidence="10">
    <location>
        <begin position="1"/>
        <end position="20"/>
    </location>
</feature>
<organism evidence="11 12">
    <name type="scientific">Candidatus Cryptobacteroides merdavium</name>
    <dbReference type="NCBI Taxonomy" id="2840769"/>
    <lineage>
        <taxon>Bacteria</taxon>
        <taxon>Pseudomonadati</taxon>
        <taxon>Bacteroidota</taxon>
        <taxon>Bacteroidia</taxon>
        <taxon>Bacteroidales</taxon>
        <taxon>Candidatus Cryptobacteroides</taxon>
    </lineage>
</organism>
<dbReference type="PANTHER" id="PTHR30026:SF20">
    <property type="entry name" value="OUTER MEMBRANE PROTEIN TOLC"/>
    <property type="match status" value="1"/>
</dbReference>
<sequence length="480" mass="52844">MKTLLILSACLCLCALPCPAQFRTPGNADGATAQAPQTDTTGGMTATAQDTTHLKEKVWTLKDCIDYAMKENISLQQSRLSEQSAEVDLKTSKAALLPSLAFSTSHSLINRPYQESSGTVSGTEILYTDQSTSYTGNYGLNAYWNLYTGGRNRKTIKQDDLGIRIAKLNLASTANTIQENIAQIYVQILYAAEAVKVNENTLEVSRAQCARGKELFEAGSISAADYAQLQSQVSSDNYQLVSAKATLQDYKLQLKQLLELEGREEMVLHMPEIDESIILSPLPDRETVFQTALGIRPEIESGKLSVSSSELDVKIAKSSYIPSLSLSAGIGTNHTSGTDFTFAEQIKNGWNNSVGLTLSVPIFSNRQTKSAVQKAEIQLESTKLDLKNTRKELYKTIENLWLNAYSAQQQYAAAVEQVKSASTSFNLVSEQFNLGMKNTVELLTEKNNLLSAEQQLLQAKYMAILNAQLLRFYQGMEIML</sequence>
<comment type="caution">
    <text evidence="11">The sequence shown here is derived from an EMBL/GenBank/DDBJ whole genome shotgun (WGS) entry which is preliminary data.</text>
</comment>
<feature type="region of interest" description="Disordered" evidence="9">
    <location>
        <begin position="28"/>
        <end position="47"/>
    </location>
</feature>
<dbReference type="GO" id="GO:1990281">
    <property type="term" value="C:efflux pump complex"/>
    <property type="evidence" value="ECO:0007669"/>
    <property type="project" value="TreeGrafter"/>
</dbReference>
<name>A0A9D9EEM9_9BACT</name>
<keyword evidence="8" id="KW-0175">Coiled coil</keyword>
<evidence type="ECO:0000256" key="4">
    <source>
        <dbReference type="ARBA" id="ARBA00022452"/>
    </source>
</evidence>
<keyword evidence="5" id="KW-0812">Transmembrane</keyword>
<evidence type="ECO:0000256" key="8">
    <source>
        <dbReference type="SAM" id="Coils"/>
    </source>
</evidence>
<keyword evidence="10" id="KW-0732">Signal</keyword>
<dbReference type="InterPro" id="IPR003423">
    <property type="entry name" value="OMP_efflux"/>
</dbReference>
<feature type="compositionally biased region" description="Polar residues" evidence="9">
    <location>
        <begin position="34"/>
        <end position="47"/>
    </location>
</feature>
<keyword evidence="6" id="KW-0472">Membrane</keyword>
<keyword evidence="3" id="KW-0813">Transport</keyword>
<evidence type="ECO:0000313" key="11">
    <source>
        <dbReference type="EMBL" id="MBO8445570.1"/>
    </source>
</evidence>
<protein>
    <submittedName>
        <fullName evidence="11">TolC family protein</fullName>
    </submittedName>
</protein>
<dbReference type="Pfam" id="PF02321">
    <property type="entry name" value="OEP"/>
    <property type="match status" value="2"/>
</dbReference>
<proteinExistence type="inferred from homology"/>
<keyword evidence="7" id="KW-0998">Cell outer membrane</keyword>
<evidence type="ECO:0000256" key="10">
    <source>
        <dbReference type="SAM" id="SignalP"/>
    </source>
</evidence>
<dbReference type="EMBL" id="JADIMO010000097">
    <property type="protein sequence ID" value="MBO8445570.1"/>
    <property type="molecule type" value="Genomic_DNA"/>
</dbReference>
<evidence type="ECO:0000256" key="5">
    <source>
        <dbReference type="ARBA" id="ARBA00022692"/>
    </source>
</evidence>
<comment type="subcellular location">
    <subcellularLocation>
        <location evidence="1">Cell outer membrane</location>
    </subcellularLocation>
</comment>
<evidence type="ECO:0000256" key="7">
    <source>
        <dbReference type="ARBA" id="ARBA00023237"/>
    </source>
</evidence>